<reference evidence="1" key="1">
    <citation type="submission" date="2014-09" db="EMBL/GenBank/DDBJ databases">
        <authorList>
            <person name="Magalhaes I.L.F."/>
            <person name="Oliveira U."/>
            <person name="Santos F.R."/>
            <person name="Vidigal T.H.D.A."/>
            <person name="Brescovit A.D."/>
            <person name="Santos A.J."/>
        </authorList>
    </citation>
    <scope>NUCLEOTIDE SEQUENCE</scope>
    <source>
        <tissue evidence="1">Shoot tissue taken approximately 20 cm above the soil surface</tissue>
    </source>
</reference>
<evidence type="ECO:0000313" key="1">
    <source>
        <dbReference type="EMBL" id="JAD71921.1"/>
    </source>
</evidence>
<proteinExistence type="predicted"/>
<dbReference type="EMBL" id="GBRH01225974">
    <property type="protein sequence ID" value="JAD71921.1"/>
    <property type="molecule type" value="Transcribed_RNA"/>
</dbReference>
<reference evidence="1" key="2">
    <citation type="journal article" date="2015" name="Data Brief">
        <title>Shoot transcriptome of the giant reed, Arundo donax.</title>
        <authorList>
            <person name="Barrero R.A."/>
            <person name="Guerrero F.D."/>
            <person name="Moolhuijzen P."/>
            <person name="Goolsby J.A."/>
            <person name="Tidwell J."/>
            <person name="Bellgard S.E."/>
            <person name="Bellgard M.I."/>
        </authorList>
    </citation>
    <scope>NUCLEOTIDE SEQUENCE</scope>
    <source>
        <tissue evidence="1">Shoot tissue taken approximately 20 cm above the soil surface</tissue>
    </source>
</reference>
<sequence length="30" mass="3613">MEMRQMFKEIRSPIGLESTHKDMWHQGVPL</sequence>
<organism evidence="1">
    <name type="scientific">Arundo donax</name>
    <name type="common">Giant reed</name>
    <name type="synonym">Donax arundinaceus</name>
    <dbReference type="NCBI Taxonomy" id="35708"/>
    <lineage>
        <taxon>Eukaryota</taxon>
        <taxon>Viridiplantae</taxon>
        <taxon>Streptophyta</taxon>
        <taxon>Embryophyta</taxon>
        <taxon>Tracheophyta</taxon>
        <taxon>Spermatophyta</taxon>
        <taxon>Magnoliopsida</taxon>
        <taxon>Liliopsida</taxon>
        <taxon>Poales</taxon>
        <taxon>Poaceae</taxon>
        <taxon>PACMAD clade</taxon>
        <taxon>Arundinoideae</taxon>
        <taxon>Arundineae</taxon>
        <taxon>Arundo</taxon>
    </lineage>
</organism>
<accession>A0A0A9C8L8</accession>
<name>A0A0A9C8L8_ARUDO</name>
<protein>
    <submittedName>
        <fullName evidence="1">Uncharacterized protein</fullName>
    </submittedName>
</protein>
<dbReference type="AlphaFoldDB" id="A0A0A9C8L8"/>